<proteinExistence type="predicted"/>
<protein>
    <submittedName>
        <fullName evidence="1">Uncharacterized protein</fullName>
    </submittedName>
</protein>
<comment type="caution">
    <text evidence="1">The sequence shown here is derived from an EMBL/GenBank/DDBJ whole genome shotgun (WGS) entry which is preliminary data.</text>
</comment>
<dbReference type="AlphaFoldDB" id="A0AA41VWF0"/>
<reference evidence="1" key="1">
    <citation type="submission" date="2022-03" db="EMBL/GenBank/DDBJ databases">
        <title>A functionally conserved STORR gene fusion in Papaver species that diverged 16.8 million years ago.</title>
        <authorList>
            <person name="Catania T."/>
        </authorList>
    </citation>
    <scope>NUCLEOTIDE SEQUENCE</scope>
    <source>
        <strain evidence="1">S-191538</strain>
    </source>
</reference>
<dbReference type="Proteomes" id="UP001177140">
    <property type="component" value="Unassembled WGS sequence"/>
</dbReference>
<evidence type="ECO:0000313" key="1">
    <source>
        <dbReference type="EMBL" id="MCL7048662.1"/>
    </source>
</evidence>
<gene>
    <name evidence="1" type="ORF">MKW94_026209</name>
</gene>
<dbReference type="EMBL" id="JAJJMA010307084">
    <property type="protein sequence ID" value="MCL7048662.1"/>
    <property type="molecule type" value="Genomic_DNA"/>
</dbReference>
<accession>A0AA41VWF0</accession>
<name>A0AA41VWF0_PAPNU</name>
<sequence length="121" mass="14091">MQKDPSQMICIHSVGDYTPLPIRPPSPTSSTSTYFLQQTRFDTGIGCMYDLFLTDRPRKKITAVNVREEDDNNAENKQQRLSHKCVWDHWPDRQARAEHEATEQIKILFLDLRHSTSMQSL</sequence>
<evidence type="ECO:0000313" key="2">
    <source>
        <dbReference type="Proteomes" id="UP001177140"/>
    </source>
</evidence>
<organism evidence="1 2">
    <name type="scientific">Papaver nudicaule</name>
    <name type="common">Iceland poppy</name>
    <dbReference type="NCBI Taxonomy" id="74823"/>
    <lineage>
        <taxon>Eukaryota</taxon>
        <taxon>Viridiplantae</taxon>
        <taxon>Streptophyta</taxon>
        <taxon>Embryophyta</taxon>
        <taxon>Tracheophyta</taxon>
        <taxon>Spermatophyta</taxon>
        <taxon>Magnoliopsida</taxon>
        <taxon>Ranunculales</taxon>
        <taxon>Papaveraceae</taxon>
        <taxon>Papaveroideae</taxon>
        <taxon>Papaver</taxon>
    </lineage>
</organism>
<keyword evidence="2" id="KW-1185">Reference proteome</keyword>